<dbReference type="AlphaFoldDB" id="A0A816GUF0"/>
<sequence>MDSTHFLSWLDSTCATLREKIGEKERIAVCLDNATWHNKLTEESIIPKRSSTKGEIQKWLQDRKINFPEKFVKAQLLQLVCTNCPRKEYMFVPDQNTTFRQGDVKQSIGQFMVTMDDKLASSYFHHVDEVEEMYKTADEIMEEEIEPYLQSDSEETDCDD</sequence>
<dbReference type="EMBL" id="CAJNOH010015662">
    <property type="protein sequence ID" value="CAF1565360.1"/>
    <property type="molecule type" value="Genomic_DNA"/>
</dbReference>
<accession>A0A816GUF0</accession>
<protein>
    <submittedName>
        <fullName evidence="2">Uncharacterized protein</fullName>
    </submittedName>
</protein>
<dbReference type="Proteomes" id="UP000663854">
    <property type="component" value="Unassembled WGS sequence"/>
</dbReference>
<dbReference type="PANTHER" id="PTHR33939:SF1">
    <property type="entry name" value="DUF4371 DOMAIN-CONTAINING PROTEIN"/>
    <property type="match status" value="1"/>
</dbReference>
<proteinExistence type="predicted"/>
<keyword evidence="3" id="KW-1185">Reference proteome</keyword>
<evidence type="ECO:0000313" key="3">
    <source>
        <dbReference type="Proteomes" id="UP000663870"/>
    </source>
</evidence>
<name>A0A816GUF0_9BILA</name>
<reference evidence="2" key="1">
    <citation type="submission" date="2021-02" db="EMBL/GenBank/DDBJ databases">
        <authorList>
            <person name="Nowell W R."/>
        </authorList>
    </citation>
    <scope>NUCLEOTIDE SEQUENCE</scope>
</reference>
<dbReference type="PANTHER" id="PTHR33939">
    <property type="entry name" value="PROTEIN CBG22215"/>
    <property type="match status" value="1"/>
</dbReference>
<evidence type="ECO:0000313" key="1">
    <source>
        <dbReference type="EMBL" id="CAF1565360.1"/>
    </source>
</evidence>
<organism evidence="2 3">
    <name type="scientific">Rotaria sordida</name>
    <dbReference type="NCBI Taxonomy" id="392033"/>
    <lineage>
        <taxon>Eukaryota</taxon>
        <taxon>Metazoa</taxon>
        <taxon>Spiralia</taxon>
        <taxon>Gnathifera</taxon>
        <taxon>Rotifera</taxon>
        <taxon>Eurotatoria</taxon>
        <taxon>Bdelloidea</taxon>
        <taxon>Philodinida</taxon>
        <taxon>Philodinidae</taxon>
        <taxon>Rotaria</taxon>
    </lineage>
</organism>
<evidence type="ECO:0000313" key="2">
    <source>
        <dbReference type="EMBL" id="CAF1678965.1"/>
    </source>
</evidence>
<feature type="non-terminal residue" evidence="2">
    <location>
        <position position="1"/>
    </location>
</feature>
<comment type="caution">
    <text evidence="2">The sequence shown here is derived from an EMBL/GenBank/DDBJ whole genome shotgun (WGS) entry which is preliminary data.</text>
</comment>
<dbReference type="Proteomes" id="UP000663870">
    <property type="component" value="Unassembled WGS sequence"/>
</dbReference>
<dbReference type="EMBL" id="CAJNOL010017587">
    <property type="protein sequence ID" value="CAF1678965.1"/>
    <property type="molecule type" value="Genomic_DNA"/>
</dbReference>
<gene>
    <name evidence="2" type="ORF">JXQ802_LOCUS58840</name>
    <name evidence="1" type="ORF">PYM288_LOCUS42199</name>
</gene>